<proteinExistence type="predicted"/>
<evidence type="ECO:0000259" key="1">
    <source>
        <dbReference type="Pfam" id="PF03372"/>
    </source>
</evidence>
<dbReference type="AlphaFoldDB" id="A0A1G9VAZ2"/>
<dbReference type="GO" id="GO:0004519">
    <property type="term" value="F:endonuclease activity"/>
    <property type="evidence" value="ECO:0007669"/>
    <property type="project" value="UniProtKB-KW"/>
</dbReference>
<dbReference type="STRING" id="1137991.SAMN05660642_03063"/>
<keyword evidence="2" id="KW-0269">Exonuclease</keyword>
<dbReference type="Gene3D" id="3.60.10.10">
    <property type="entry name" value="Endonuclease/exonuclease/phosphatase"/>
    <property type="match status" value="1"/>
</dbReference>
<protein>
    <submittedName>
        <fullName evidence="2">Metal-dependent hydrolase, endonuclease/exonuclease/phosphatase family</fullName>
    </submittedName>
</protein>
<sequence>MPDKLRILTWNIAEGRDTNPDLPDNVFIPQITEAIRKEAPDIVLLNEALRYRPPFGPDFNQPVRIAEGVGFEYAHWGHTVSMGLRAWKVVAVLSRFPLYTPIYHPVISNGGETTYGVIQVAAWIFEIDHLIFSLRFNAWSDSENRDGHHLATSLAQLRSDAIIMAGDFNNADGRIAGWHEFVAQSGLHNAYQGSVTSDGPIDHILYRGPYVSTDFAAPPAPPETSDHGYVVTNLLSQEAPPPPFPPPGAQIRLQCLGHIPGSRWLDGVTTDGRVVLSPDTTGSGSRWRVHDAGGGAFHLECL</sequence>
<dbReference type="Proteomes" id="UP000198680">
    <property type="component" value="Unassembled WGS sequence"/>
</dbReference>
<reference evidence="3" key="1">
    <citation type="submission" date="2016-10" db="EMBL/GenBank/DDBJ databases">
        <authorList>
            <person name="Varghese N."/>
            <person name="Submissions S."/>
        </authorList>
    </citation>
    <scope>NUCLEOTIDE SEQUENCE [LARGE SCALE GENOMIC DNA]</scope>
    <source>
        <strain evidence="3">DSM 45419</strain>
    </source>
</reference>
<keyword evidence="2" id="KW-0255">Endonuclease</keyword>
<feature type="domain" description="Endonuclease/exonuclease/phosphatase" evidence="1">
    <location>
        <begin position="8"/>
        <end position="227"/>
    </location>
</feature>
<dbReference type="GO" id="GO:0004527">
    <property type="term" value="F:exonuclease activity"/>
    <property type="evidence" value="ECO:0007669"/>
    <property type="project" value="UniProtKB-KW"/>
</dbReference>
<keyword evidence="2" id="KW-0378">Hydrolase</keyword>
<accession>A0A1G9VAZ2</accession>
<organism evidence="2 3">
    <name type="scientific">Geodermatophilus siccatus</name>
    <dbReference type="NCBI Taxonomy" id="1137991"/>
    <lineage>
        <taxon>Bacteria</taxon>
        <taxon>Bacillati</taxon>
        <taxon>Actinomycetota</taxon>
        <taxon>Actinomycetes</taxon>
        <taxon>Geodermatophilales</taxon>
        <taxon>Geodermatophilaceae</taxon>
        <taxon>Geodermatophilus</taxon>
    </lineage>
</organism>
<dbReference type="InterPro" id="IPR036691">
    <property type="entry name" value="Endo/exonu/phosph_ase_sf"/>
</dbReference>
<dbReference type="OrthoDB" id="155529at2"/>
<feature type="non-terminal residue" evidence="2">
    <location>
        <position position="302"/>
    </location>
</feature>
<keyword evidence="2" id="KW-0540">Nuclease</keyword>
<evidence type="ECO:0000313" key="3">
    <source>
        <dbReference type="Proteomes" id="UP000198680"/>
    </source>
</evidence>
<name>A0A1G9VAZ2_9ACTN</name>
<dbReference type="InterPro" id="IPR005135">
    <property type="entry name" value="Endo/exonuclease/phosphatase"/>
</dbReference>
<keyword evidence="3" id="KW-1185">Reference proteome</keyword>
<dbReference type="EMBL" id="FNHE01000008">
    <property type="protein sequence ID" value="SDM69339.1"/>
    <property type="molecule type" value="Genomic_DNA"/>
</dbReference>
<dbReference type="SUPFAM" id="SSF56219">
    <property type="entry name" value="DNase I-like"/>
    <property type="match status" value="1"/>
</dbReference>
<evidence type="ECO:0000313" key="2">
    <source>
        <dbReference type="EMBL" id="SDM69339.1"/>
    </source>
</evidence>
<dbReference type="RefSeq" id="WP_139177146.1">
    <property type="nucleotide sequence ID" value="NZ_FNHE01000008.1"/>
</dbReference>
<dbReference type="Pfam" id="PF03372">
    <property type="entry name" value="Exo_endo_phos"/>
    <property type="match status" value="1"/>
</dbReference>
<gene>
    <name evidence="2" type="ORF">SAMN05660642_03063</name>
</gene>